<reference evidence="2" key="1">
    <citation type="submission" date="2020-01" db="EMBL/GenBank/DDBJ databases">
        <authorList>
            <consortium name="DOE Joint Genome Institute"/>
            <person name="Haridas S."/>
            <person name="Albert R."/>
            <person name="Binder M."/>
            <person name="Bloem J."/>
            <person name="Labutti K."/>
            <person name="Salamov A."/>
            <person name="Andreopoulos B."/>
            <person name="Baker S.E."/>
            <person name="Barry K."/>
            <person name="Bills G."/>
            <person name="Bluhm B.H."/>
            <person name="Cannon C."/>
            <person name="Castanera R."/>
            <person name="Culley D.E."/>
            <person name="Daum C."/>
            <person name="Ezra D."/>
            <person name="Gonzalez J.B."/>
            <person name="Henrissat B."/>
            <person name="Kuo A."/>
            <person name="Liang C."/>
            <person name="Lipzen A."/>
            <person name="Lutzoni F."/>
            <person name="Magnuson J."/>
            <person name="Mondo S."/>
            <person name="Nolan M."/>
            <person name="Ohm R."/>
            <person name="Pangilinan J."/>
            <person name="Park H.-J."/>
            <person name="Ramirez L."/>
            <person name="Alfaro M."/>
            <person name="Sun H."/>
            <person name="Tritt A."/>
            <person name="Yoshinaga Y."/>
            <person name="Zwiers L.-H."/>
            <person name="Turgeon B.G."/>
            <person name="Goodwin S.B."/>
            <person name="Spatafora J.W."/>
            <person name="Crous P.W."/>
            <person name="Grigoriev I.V."/>
        </authorList>
    </citation>
    <scope>NUCLEOTIDE SEQUENCE</scope>
    <source>
        <strain evidence="2">CBS 342.82</strain>
    </source>
</reference>
<dbReference type="GeneID" id="54361252"/>
<sequence>MPSKIFTSDDILDLIHSFESSKPWNKTDEKPPLIRNTSSSYLFKTQILANRLSQVLSESDRKTSFSKTKLAQILDIDTEGLEILLRSPACEVKFDQRGNILPVALLKRIKSSLQDLINTRIVDLNRFAREHDLDLHVLKALVRDEIPSWRKLALDGTSPKLDELYYSADAGKRLHNILSTHVQSADSASIKTDITALPEFSEYAIEVVRAVWNDGDGKEPRGTFVVEGGHVVYVPDGFVQAEERRRREIVDAHIEEILAVVAQEDFCVLAAGDVILRDAIASKAGEEVALVSTLEQDAKSAKRAQTKEKVYVVRSAAVEGSLAKLKNFVDEIIRTRWASGERKFDLGEMMRNLKSGKGRIHSPLDQVIIGSGSYSSELEAQLRTTTAACEAADHETYIQLLIDRLLIPVQLYSAGLDIVHDESLKARLSTYATSHLLSETDSLAADFKAQQLLTGPRERDFTKFRSAAATEISALPALHTAATKLAKKAKWDAQPPSATRTREIKTKILQRTAHAMKPSSTARPSDVLQRALWILLGVANEGVFISAGKDTSRMIALYESIPNADEMMVEKLRVLRDKLKKGEAVDDEVRETRELVRKRVEEFVKGN</sequence>
<accession>A0A6J3LU06</accession>
<dbReference type="AlphaFoldDB" id="A0A6J3LU06"/>
<evidence type="ECO:0000313" key="1">
    <source>
        <dbReference type="Proteomes" id="UP000504637"/>
    </source>
</evidence>
<organism evidence="2">
    <name type="scientific">Dissoconium aciculare CBS 342.82</name>
    <dbReference type="NCBI Taxonomy" id="1314786"/>
    <lineage>
        <taxon>Eukaryota</taxon>
        <taxon>Fungi</taxon>
        <taxon>Dikarya</taxon>
        <taxon>Ascomycota</taxon>
        <taxon>Pezizomycotina</taxon>
        <taxon>Dothideomycetes</taxon>
        <taxon>Dothideomycetidae</taxon>
        <taxon>Mycosphaerellales</taxon>
        <taxon>Dissoconiaceae</taxon>
        <taxon>Dissoconium</taxon>
    </lineage>
</organism>
<gene>
    <name evidence="2" type="ORF">K489DRAFT_373719</name>
</gene>
<dbReference type="RefSeq" id="XP_033456306.1">
    <property type="nucleotide sequence ID" value="XM_033603452.1"/>
</dbReference>
<name>A0A6J3LU06_9PEZI</name>
<dbReference type="OrthoDB" id="3935714at2759"/>
<dbReference type="Proteomes" id="UP000504637">
    <property type="component" value="Unplaced"/>
</dbReference>
<protein>
    <submittedName>
        <fullName evidence="2">Uncharacterized protein</fullName>
    </submittedName>
</protein>
<proteinExistence type="predicted"/>
<evidence type="ECO:0000313" key="2">
    <source>
        <dbReference type="RefSeq" id="XP_033456306.1"/>
    </source>
</evidence>
<keyword evidence="1" id="KW-1185">Reference proteome</keyword>
<reference evidence="2" key="2">
    <citation type="submission" date="2020-04" db="EMBL/GenBank/DDBJ databases">
        <authorList>
            <consortium name="NCBI Genome Project"/>
        </authorList>
    </citation>
    <scope>NUCLEOTIDE SEQUENCE</scope>
    <source>
        <strain evidence="2">CBS 342.82</strain>
    </source>
</reference>
<reference evidence="2" key="3">
    <citation type="submission" date="2025-08" db="UniProtKB">
        <authorList>
            <consortium name="RefSeq"/>
        </authorList>
    </citation>
    <scope>IDENTIFICATION</scope>
    <source>
        <strain evidence="2">CBS 342.82</strain>
    </source>
</reference>